<keyword evidence="6" id="KW-0547">Nucleotide-binding</keyword>
<dbReference type="InterPro" id="IPR024869">
    <property type="entry name" value="FAM20"/>
</dbReference>
<feature type="binding site" evidence="6">
    <location>
        <begin position="412"/>
        <end position="415"/>
    </location>
    <ligand>
        <name>ATP</name>
        <dbReference type="ChEBI" id="CHEBI:30616"/>
    </ligand>
</feature>
<keyword evidence="5" id="KW-0325">Glycoprotein</keyword>
<evidence type="ECO:0000256" key="5">
    <source>
        <dbReference type="ARBA" id="ARBA00023180"/>
    </source>
</evidence>
<dbReference type="PANTHER" id="PTHR12450:SF22">
    <property type="entry name" value="EXTRACELLULAR SERINE_THREONINE PROTEIN CG31145"/>
    <property type="match status" value="1"/>
</dbReference>
<dbReference type="OrthoDB" id="8583677at2759"/>
<dbReference type="Proteomes" id="UP000271974">
    <property type="component" value="Unassembled WGS sequence"/>
</dbReference>
<evidence type="ECO:0000256" key="1">
    <source>
        <dbReference type="ARBA" id="ARBA00004555"/>
    </source>
</evidence>
<evidence type="ECO:0000313" key="11">
    <source>
        <dbReference type="Proteomes" id="UP000271974"/>
    </source>
</evidence>
<evidence type="ECO:0000256" key="2">
    <source>
        <dbReference type="ARBA" id="ARBA00006557"/>
    </source>
</evidence>
<evidence type="ECO:0000256" key="8">
    <source>
        <dbReference type="SAM" id="MobiDB-lite"/>
    </source>
</evidence>
<comment type="subcellular location">
    <subcellularLocation>
        <location evidence="1">Golgi apparatus</location>
    </subcellularLocation>
</comment>
<proteinExistence type="inferred from homology"/>
<dbReference type="AlphaFoldDB" id="A0A433SQW8"/>
<feature type="compositionally biased region" description="Basic and acidic residues" evidence="8">
    <location>
        <begin position="128"/>
        <end position="172"/>
    </location>
</feature>
<keyword evidence="7" id="KW-0464">Manganese</keyword>
<protein>
    <recommendedName>
        <fullName evidence="9">FAM20 C-terminal domain-containing protein</fullName>
    </recommendedName>
</protein>
<dbReference type="InterPro" id="IPR009581">
    <property type="entry name" value="FAM20_C"/>
</dbReference>
<dbReference type="EMBL" id="RQTK01001184">
    <property type="protein sequence ID" value="RUS71632.1"/>
    <property type="molecule type" value="Genomic_DNA"/>
</dbReference>
<comment type="caution">
    <text evidence="10">The sequence shown here is derived from an EMBL/GenBank/DDBJ whole genome shotgun (WGS) entry which is preliminary data.</text>
</comment>
<accession>A0A433SQW8</accession>
<dbReference type="STRING" id="188477.A0A433SQW8"/>
<dbReference type="PANTHER" id="PTHR12450">
    <property type="entry name" value="DENTIN MATRIX PROTEIN 4 PROTEIN FAM20"/>
    <property type="match status" value="1"/>
</dbReference>
<keyword evidence="6" id="KW-0067">ATP-binding</keyword>
<evidence type="ECO:0000256" key="4">
    <source>
        <dbReference type="ARBA" id="ARBA00023157"/>
    </source>
</evidence>
<feature type="binding site" evidence="6">
    <location>
        <position position="330"/>
    </location>
    <ligand>
        <name>ATP</name>
        <dbReference type="ChEBI" id="CHEBI:30616"/>
    </ligand>
</feature>
<feature type="binding site" evidence="7">
    <location>
        <position position="330"/>
    </location>
    <ligand>
        <name>Mn(2+)</name>
        <dbReference type="ChEBI" id="CHEBI:29035"/>
    </ligand>
</feature>
<feature type="binding site" evidence="6">
    <location>
        <position position="309"/>
    </location>
    <ligand>
        <name>ATP</name>
        <dbReference type="ChEBI" id="CHEBI:30616"/>
    </ligand>
</feature>
<evidence type="ECO:0000256" key="7">
    <source>
        <dbReference type="PIRSR" id="PIRSR624869-3"/>
    </source>
</evidence>
<gene>
    <name evidence="10" type="ORF">EGW08_020602</name>
</gene>
<keyword evidence="11" id="KW-1185">Reference proteome</keyword>
<dbReference type="GO" id="GO:0016773">
    <property type="term" value="F:phosphotransferase activity, alcohol group as acceptor"/>
    <property type="evidence" value="ECO:0007669"/>
    <property type="project" value="TreeGrafter"/>
</dbReference>
<comment type="cofactor">
    <cofactor evidence="7">
        <name>Mn(2+)</name>
        <dbReference type="ChEBI" id="CHEBI:29035"/>
    </cofactor>
</comment>
<dbReference type="GO" id="GO:0005524">
    <property type="term" value="F:ATP binding"/>
    <property type="evidence" value="ECO:0007669"/>
    <property type="project" value="UniProtKB-KW"/>
</dbReference>
<feature type="binding site" evidence="6">
    <location>
        <position position="293"/>
    </location>
    <ligand>
        <name>ATP</name>
        <dbReference type="ChEBI" id="CHEBI:30616"/>
    </ligand>
</feature>
<sequence>MLLRLCSSARRRWKALLAALLLMVVALNAVVFVSVPGVSRYRAEGRGHRSQVKDTEQVRGIRGASHLQIMRKGLDKSTADNSSGLHYVEGIPFLDPKHSDRKAWKDFLHGSSFQDRKKVAGFVYNDNTDNKDDIDDTRRYRDKEEIEPESQERDAKGEIHLRDFPETRERAPKVVSGSAQDPGRKIKVGRNYSLAEVDQLVKMFESRYQGSPLVADRSTSYTKFVSRLQEGTQWGPRLEEFANQKGRRAWEQFHHGIRQHALYLPTETYVNKLMADLQDTEIVDVEQKEGGTQIKLMITCKDEGQALFKPMRFPREQETLPDHFYFADYERHNAEIASFHLDRLLGFYRVPPTVGRWMNISHDIHRVANSKLAKTFFVSPVGNWCFHGSCSYYCDSSHPICGHPIMLEGSMAAFLPPLQMAKRKTWRNPWKRSYSKHRKAYWEVYDDLCHKVKRKHPYNEGRRMMDVLDMSVFDFLIGEAVQPLLIPYIYYFTRPFPYHRFGKSSYDCLSCLAPVRQCCMIRLSTLAKLLRLYAGPHSLSHVMRESLTHDTLRPILLESHLDALDRRLSKILHVIHGCLTGGPEGGPPRPWDEVVVDDGVT</sequence>
<feature type="domain" description="FAM20 C-terminal" evidence="9">
    <location>
        <begin position="376"/>
        <end position="580"/>
    </location>
</feature>
<keyword evidence="3" id="KW-0333">Golgi apparatus</keyword>
<evidence type="ECO:0000259" key="9">
    <source>
        <dbReference type="Pfam" id="PF06702"/>
    </source>
</evidence>
<evidence type="ECO:0000313" key="10">
    <source>
        <dbReference type="EMBL" id="RUS71632.1"/>
    </source>
</evidence>
<organism evidence="10 11">
    <name type="scientific">Elysia chlorotica</name>
    <name type="common">Eastern emerald elysia</name>
    <name type="synonym">Sea slug</name>
    <dbReference type="NCBI Taxonomy" id="188477"/>
    <lineage>
        <taxon>Eukaryota</taxon>
        <taxon>Metazoa</taxon>
        <taxon>Spiralia</taxon>
        <taxon>Lophotrochozoa</taxon>
        <taxon>Mollusca</taxon>
        <taxon>Gastropoda</taxon>
        <taxon>Heterobranchia</taxon>
        <taxon>Euthyneura</taxon>
        <taxon>Panpulmonata</taxon>
        <taxon>Sacoglossa</taxon>
        <taxon>Placobranchoidea</taxon>
        <taxon>Plakobranchidae</taxon>
        <taxon>Elysia</taxon>
    </lineage>
</organism>
<comment type="similarity">
    <text evidence="2">Belongs to the FAM20 family.</text>
</comment>
<evidence type="ECO:0000256" key="6">
    <source>
        <dbReference type="PIRSR" id="PIRSR624869-2"/>
    </source>
</evidence>
<dbReference type="GO" id="GO:0005794">
    <property type="term" value="C:Golgi apparatus"/>
    <property type="evidence" value="ECO:0007669"/>
    <property type="project" value="UniProtKB-SubCell"/>
</dbReference>
<keyword evidence="4" id="KW-1015">Disulfide bond</keyword>
<dbReference type="Pfam" id="PF06702">
    <property type="entry name" value="Fam20C"/>
    <property type="match status" value="1"/>
</dbReference>
<name>A0A433SQW8_ELYCH</name>
<keyword evidence="7" id="KW-0479">Metal-binding</keyword>
<dbReference type="GO" id="GO:0046872">
    <property type="term" value="F:metal ion binding"/>
    <property type="evidence" value="ECO:0007669"/>
    <property type="project" value="UniProtKB-KW"/>
</dbReference>
<reference evidence="10 11" key="1">
    <citation type="submission" date="2019-01" db="EMBL/GenBank/DDBJ databases">
        <title>A draft genome assembly of the solar-powered sea slug Elysia chlorotica.</title>
        <authorList>
            <person name="Cai H."/>
            <person name="Li Q."/>
            <person name="Fang X."/>
            <person name="Li J."/>
            <person name="Curtis N.E."/>
            <person name="Altenburger A."/>
            <person name="Shibata T."/>
            <person name="Feng M."/>
            <person name="Maeda T."/>
            <person name="Schwartz J.A."/>
            <person name="Shigenobu S."/>
            <person name="Lundholm N."/>
            <person name="Nishiyama T."/>
            <person name="Yang H."/>
            <person name="Hasebe M."/>
            <person name="Li S."/>
            <person name="Pierce S.K."/>
            <person name="Wang J."/>
        </authorList>
    </citation>
    <scope>NUCLEOTIDE SEQUENCE [LARGE SCALE GENOMIC DNA]</scope>
    <source>
        <strain evidence="10">EC2010</strain>
        <tissue evidence="10">Whole organism of an adult</tissue>
    </source>
</reference>
<feature type="region of interest" description="Disordered" evidence="8">
    <location>
        <begin position="124"/>
        <end position="182"/>
    </location>
</feature>
<evidence type="ECO:0000256" key="3">
    <source>
        <dbReference type="ARBA" id="ARBA00023034"/>
    </source>
</evidence>